<sequence length="442" mass="48802">MSQALGCSPRWGAEPTRRTGFGPRQRSIRSLVTCIRCVSPSDGAPDAPRGGAKSSGRTLLRIAMGAATVAAPWVSPFVASTVTQPGVARAATTWKSMKDLPAIEPGAHPALTVRELTPRQREFTAWLDGVREECIRRGISEETVGSCFNELEPLPETVVEKTASSHVLNPEKNLSVEAYLRRMVSKDRVTKGAALLVEHAELLNEVEREYGVPPEILVAIWGIESHFGGFQGEHDCIRALATLGFEHRHWKGDYFGNELVEAVRIIDEGHVPPEDLVGSWAGALGQCQFMPSNFHRYAVDKDDDGRADIWRSLPDVFASMANFLKQYCEWNPNVRPAGFRVTVEGDQLPEDVIGGWWGERKTPKPASYFLWNGVKPLHNTLRLPRSAESVLLMPEGKDGPAFLALCNFRAIMRYNPSTNYAMAVSMLAQEIVDEVAAVRKEA</sequence>
<dbReference type="KEGG" id="mis:MICPUN_58717"/>
<dbReference type="InterPro" id="IPR043426">
    <property type="entry name" value="MltB-like"/>
</dbReference>
<dbReference type="STRING" id="296587.C1E6N2"/>
<dbReference type="RefSeq" id="XP_002502203.1">
    <property type="nucleotide sequence ID" value="XM_002502157.1"/>
</dbReference>
<dbReference type="InterPro" id="IPR011970">
    <property type="entry name" value="MltB_2"/>
</dbReference>
<protein>
    <submittedName>
        <fullName evidence="3">Glycoside hydrolase family 103 protein</fullName>
    </submittedName>
</protein>
<dbReference type="GO" id="GO:0009253">
    <property type="term" value="P:peptidoglycan catabolic process"/>
    <property type="evidence" value="ECO:0007669"/>
    <property type="project" value="TreeGrafter"/>
</dbReference>
<dbReference type="OMA" id="MKWNRSY"/>
<dbReference type="OrthoDB" id="2019006at2759"/>
<dbReference type="Proteomes" id="UP000002009">
    <property type="component" value="Chromosome 5"/>
</dbReference>
<feature type="domain" description="Transglycosylase SLT" evidence="2">
    <location>
        <begin position="123"/>
        <end position="429"/>
    </location>
</feature>
<dbReference type="AlphaFoldDB" id="C1E6N2"/>
<accession>C1E6N2</accession>
<evidence type="ECO:0000256" key="1">
    <source>
        <dbReference type="SAM" id="MobiDB-lite"/>
    </source>
</evidence>
<gene>
    <name evidence="3" type="ORF">MICPUN_58717</name>
</gene>
<dbReference type="PANTHER" id="PTHR30163:SF8">
    <property type="entry name" value="LYTIC MUREIN TRANSGLYCOSYLASE"/>
    <property type="match status" value="1"/>
</dbReference>
<dbReference type="EMBL" id="CP001326">
    <property type="protein sequence ID" value="ACO63461.1"/>
    <property type="molecule type" value="Genomic_DNA"/>
</dbReference>
<evidence type="ECO:0000313" key="4">
    <source>
        <dbReference type="Proteomes" id="UP000002009"/>
    </source>
</evidence>
<dbReference type="GO" id="GO:0016787">
    <property type="term" value="F:hydrolase activity"/>
    <property type="evidence" value="ECO:0007669"/>
    <property type="project" value="UniProtKB-KW"/>
</dbReference>
<dbReference type="GO" id="GO:0008933">
    <property type="term" value="F:peptidoglycan lytic transglycosylase activity"/>
    <property type="evidence" value="ECO:0007669"/>
    <property type="project" value="TreeGrafter"/>
</dbReference>
<dbReference type="InterPro" id="IPR031304">
    <property type="entry name" value="SLT_2"/>
</dbReference>
<dbReference type="InterPro" id="IPR023346">
    <property type="entry name" value="Lysozyme-like_dom_sf"/>
</dbReference>
<evidence type="ECO:0000259" key="2">
    <source>
        <dbReference type="Pfam" id="PF13406"/>
    </source>
</evidence>
<dbReference type="Gene3D" id="1.10.8.350">
    <property type="entry name" value="Bacterial muramidase"/>
    <property type="match status" value="1"/>
</dbReference>
<dbReference type="PANTHER" id="PTHR30163">
    <property type="entry name" value="MEMBRANE-BOUND LYTIC MUREIN TRANSGLYCOSYLASE B"/>
    <property type="match status" value="1"/>
</dbReference>
<reference evidence="3 4" key="1">
    <citation type="journal article" date="2009" name="Science">
        <title>Green evolution and dynamic adaptations revealed by genomes of the marine picoeukaryotes Micromonas.</title>
        <authorList>
            <person name="Worden A.Z."/>
            <person name="Lee J.H."/>
            <person name="Mock T."/>
            <person name="Rouze P."/>
            <person name="Simmons M.P."/>
            <person name="Aerts A.L."/>
            <person name="Allen A.E."/>
            <person name="Cuvelier M.L."/>
            <person name="Derelle E."/>
            <person name="Everett M.V."/>
            <person name="Foulon E."/>
            <person name="Grimwood J."/>
            <person name="Gundlach H."/>
            <person name="Henrissat B."/>
            <person name="Napoli C."/>
            <person name="McDonald S.M."/>
            <person name="Parker M.S."/>
            <person name="Rombauts S."/>
            <person name="Salamov A."/>
            <person name="Von Dassow P."/>
            <person name="Badger J.H."/>
            <person name="Coutinho P.M."/>
            <person name="Demir E."/>
            <person name="Dubchak I."/>
            <person name="Gentemann C."/>
            <person name="Eikrem W."/>
            <person name="Gready J.E."/>
            <person name="John U."/>
            <person name="Lanier W."/>
            <person name="Lindquist E.A."/>
            <person name="Lucas S."/>
            <person name="Mayer K.F."/>
            <person name="Moreau H."/>
            <person name="Not F."/>
            <person name="Otillar R."/>
            <person name="Panaud O."/>
            <person name="Pangilinan J."/>
            <person name="Paulsen I."/>
            <person name="Piegu B."/>
            <person name="Poliakov A."/>
            <person name="Robbens S."/>
            <person name="Schmutz J."/>
            <person name="Toulza E."/>
            <person name="Wyss T."/>
            <person name="Zelensky A."/>
            <person name="Zhou K."/>
            <person name="Armbrust E.V."/>
            <person name="Bhattacharya D."/>
            <person name="Goodenough U.W."/>
            <person name="Van de Peer Y."/>
            <person name="Grigoriev I.V."/>
        </authorList>
    </citation>
    <scope>NUCLEOTIDE SEQUENCE [LARGE SCALE GENOMIC DNA]</scope>
    <source>
        <strain evidence="4">RCC299 / NOUM17</strain>
    </source>
</reference>
<keyword evidence="3" id="KW-0378">Hydrolase</keyword>
<name>C1E6N2_MICCC</name>
<proteinExistence type="predicted"/>
<dbReference type="Pfam" id="PF13406">
    <property type="entry name" value="SLT_2"/>
    <property type="match status" value="1"/>
</dbReference>
<dbReference type="SUPFAM" id="SSF53955">
    <property type="entry name" value="Lysozyme-like"/>
    <property type="match status" value="1"/>
</dbReference>
<dbReference type="Gene3D" id="1.10.530.10">
    <property type="match status" value="1"/>
</dbReference>
<dbReference type="eggNOG" id="ENOG502S2QG">
    <property type="taxonomic scope" value="Eukaryota"/>
</dbReference>
<dbReference type="NCBIfam" id="TIGR02283">
    <property type="entry name" value="MltB_2"/>
    <property type="match status" value="1"/>
</dbReference>
<feature type="region of interest" description="Disordered" evidence="1">
    <location>
        <begin position="1"/>
        <end position="23"/>
    </location>
</feature>
<organism evidence="3 4">
    <name type="scientific">Micromonas commoda (strain RCC299 / NOUM17 / CCMP2709)</name>
    <name type="common">Picoplanktonic green alga</name>
    <dbReference type="NCBI Taxonomy" id="296587"/>
    <lineage>
        <taxon>Eukaryota</taxon>
        <taxon>Viridiplantae</taxon>
        <taxon>Chlorophyta</taxon>
        <taxon>Mamiellophyceae</taxon>
        <taxon>Mamiellales</taxon>
        <taxon>Mamiellaceae</taxon>
        <taxon>Micromonas</taxon>
    </lineage>
</organism>
<dbReference type="CAZy" id="GH103">
    <property type="family name" value="Glycoside Hydrolase Family 103"/>
</dbReference>
<keyword evidence="4" id="KW-1185">Reference proteome</keyword>
<dbReference type="InParanoid" id="C1E6N2"/>
<dbReference type="CDD" id="cd13399">
    <property type="entry name" value="Slt35-like"/>
    <property type="match status" value="1"/>
</dbReference>
<dbReference type="GeneID" id="8243864"/>
<evidence type="ECO:0000313" key="3">
    <source>
        <dbReference type="EMBL" id="ACO63461.1"/>
    </source>
</evidence>